<gene>
    <name evidence="1" type="primary">BnaCnng20220D</name>
    <name evidence="1" type="ORF">GSBRNA2T00098314001</name>
</gene>
<organism evidence="1 2">
    <name type="scientific">Brassica napus</name>
    <name type="common">Rape</name>
    <dbReference type="NCBI Taxonomy" id="3708"/>
    <lineage>
        <taxon>Eukaryota</taxon>
        <taxon>Viridiplantae</taxon>
        <taxon>Streptophyta</taxon>
        <taxon>Embryophyta</taxon>
        <taxon>Tracheophyta</taxon>
        <taxon>Spermatophyta</taxon>
        <taxon>Magnoliopsida</taxon>
        <taxon>eudicotyledons</taxon>
        <taxon>Gunneridae</taxon>
        <taxon>Pentapetalae</taxon>
        <taxon>rosids</taxon>
        <taxon>malvids</taxon>
        <taxon>Brassicales</taxon>
        <taxon>Brassicaceae</taxon>
        <taxon>Brassiceae</taxon>
        <taxon>Brassica</taxon>
    </lineage>
</organism>
<dbReference type="PANTHER" id="PTHR47380:SF4">
    <property type="entry name" value="OS02G0533000 PROTEIN"/>
    <property type="match status" value="1"/>
</dbReference>
<dbReference type="PaxDb" id="3708-A0A078IJ96"/>
<dbReference type="Gramene" id="CDY51135">
    <property type="protein sequence ID" value="CDY51135"/>
    <property type="gene ID" value="GSBRNA2T00098314001"/>
</dbReference>
<dbReference type="Proteomes" id="UP000028999">
    <property type="component" value="Unassembled WGS sequence"/>
</dbReference>
<dbReference type="STRING" id="3708.A0A078IJ96"/>
<dbReference type="AlphaFoldDB" id="A0A078IJ96"/>
<name>A0A078IJ96_BRANA</name>
<reference evidence="1 2" key="1">
    <citation type="journal article" date="2014" name="Science">
        <title>Plant genetics. Early allopolyploid evolution in the post-Neolithic Brassica napus oilseed genome.</title>
        <authorList>
            <person name="Chalhoub B."/>
            <person name="Denoeud F."/>
            <person name="Liu S."/>
            <person name="Parkin I.A."/>
            <person name="Tang H."/>
            <person name="Wang X."/>
            <person name="Chiquet J."/>
            <person name="Belcram H."/>
            <person name="Tong C."/>
            <person name="Samans B."/>
            <person name="Correa M."/>
            <person name="Da Silva C."/>
            <person name="Just J."/>
            <person name="Falentin C."/>
            <person name="Koh C.S."/>
            <person name="Le Clainche I."/>
            <person name="Bernard M."/>
            <person name="Bento P."/>
            <person name="Noel B."/>
            <person name="Labadie K."/>
            <person name="Alberti A."/>
            <person name="Charles M."/>
            <person name="Arnaud D."/>
            <person name="Guo H."/>
            <person name="Daviaud C."/>
            <person name="Alamery S."/>
            <person name="Jabbari K."/>
            <person name="Zhao M."/>
            <person name="Edger P.P."/>
            <person name="Chelaifa H."/>
            <person name="Tack D."/>
            <person name="Lassalle G."/>
            <person name="Mestiri I."/>
            <person name="Schnel N."/>
            <person name="Le Paslier M.C."/>
            <person name="Fan G."/>
            <person name="Renault V."/>
            <person name="Bayer P.E."/>
            <person name="Golicz A.A."/>
            <person name="Manoli S."/>
            <person name="Lee T.H."/>
            <person name="Thi V.H."/>
            <person name="Chalabi S."/>
            <person name="Hu Q."/>
            <person name="Fan C."/>
            <person name="Tollenaere R."/>
            <person name="Lu Y."/>
            <person name="Battail C."/>
            <person name="Shen J."/>
            <person name="Sidebottom C.H."/>
            <person name="Wang X."/>
            <person name="Canaguier A."/>
            <person name="Chauveau A."/>
            <person name="Berard A."/>
            <person name="Deniot G."/>
            <person name="Guan M."/>
            <person name="Liu Z."/>
            <person name="Sun F."/>
            <person name="Lim Y.P."/>
            <person name="Lyons E."/>
            <person name="Town C.D."/>
            <person name="Bancroft I."/>
            <person name="Wang X."/>
            <person name="Meng J."/>
            <person name="Ma J."/>
            <person name="Pires J.C."/>
            <person name="King G.J."/>
            <person name="Brunel D."/>
            <person name="Delourme R."/>
            <person name="Renard M."/>
            <person name="Aury J.M."/>
            <person name="Adams K.L."/>
            <person name="Batley J."/>
            <person name="Snowdon R.J."/>
            <person name="Tost J."/>
            <person name="Edwards D."/>
            <person name="Zhou Y."/>
            <person name="Hua W."/>
            <person name="Sharpe A.G."/>
            <person name="Paterson A.H."/>
            <person name="Guan C."/>
            <person name="Wincker P."/>
        </authorList>
    </citation>
    <scope>NUCLEOTIDE SEQUENCE [LARGE SCALE GENOMIC DNA]</scope>
    <source>
        <strain evidence="2">cv. Darmor-bzh</strain>
    </source>
</reference>
<proteinExistence type="predicted"/>
<sequence>MLLVYKCLIKRGGLVESDKPTDVRKGAMEAVDECGLRVTVGDVASRAGLKPKLRKRFKLLMGFSRDYRSKLATKSLRIQIEPFLDKAKGADLTRVSFGTALITFIILLCTCQDTRRLLVLLSLSEIYINNYTLK</sequence>
<evidence type="ECO:0000313" key="1">
    <source>
        <dbReference type="EMBL" id="CDY51135.1"/>
    </source>
</evidence>
<dbReference type="OMA" id="CLIKRGG"/>
<dbReference type="EMBL" id="LK032969">
    <property type="protein sequence ID" value="CDY51135.1"/>
    <property type="molecule type" value="Genomic_DNA"/>
</dbReference>
<keyword evidence="2" id="KW-1185">Reference proteome</keyword>
<evidence type="ECO:0000313" key="2">
    <source>
        <dbReference type="Proteomes" id="UP000028999"/>
    </source>
</evidence>
<accession>A0A078IJ96</accession>
<dbReference type="InterPro" id="IPR044200">
    <property type="entry name" value="At5g03900-like"/>
</dbReference>
<dbReference type="PANTHER" id="PTHR47380">
    <property type="entry name" value="OS02G0533000 PROTEIN"/>
    <property type="match status" value="1"/>
</dbReference>
<protein>
    <submittedName>
        <fullName evidence="1">BnaCnng20220D protein</fullName>
    </submittedName>
</protein>